<name>A0A1I0BV89_9FIRM</name>
<feature type="domain" description="Flagellar basal-body/hook protein C-terminal" evidence="5">
    <location>
        <begin position="239"/>
        <end position="278"/>
    </location>
</feature>
<proteinExistence type="inferred from homology"/>
<evidence type="ECO:0000313" key="7">
    <source>
        <dbReference type="EMBL" id="SET10313.1"/>
    </source>
</evidence>
<evidence type="ECO:0000313" key="8">
    <source>
        <dbReference type="Proteomes" id="UP000199820"/>
    </source>
</evidence>
<dbReference type="OrthoDB" id="9800375at2"/>
<dbReference type="Pfam" id="PF22692">
    <property type="entry name" value="LlgE_F_G_D1"/>
    <property type="match status" value="1"/>
</dbReference>
<dbReference type="PANTHER" id="PTHR30435">
    <property type="entry name" value="FLAGELLAR PROTEIN"/>
    <property type="match status" value="1"/>
</dbReference>
<comment type="subcellular location">
    <subcellularLocation>
        <location evidence="2">Bacterial flagellum basal body</location>
    </subcellularLocation>
</comment>
<keyword evidence="7" id="KW-0969">Cilium</keyword>
<dbReference type="GO" id="GO:0009425">
    <property type="term" value="C:bacterial-type flagellum basal body"/>
    <property type="evidence" value="ECO:0007669"/>
    <property type="project" value="UniProtKB-SubCell"/>
</dbReference>
<feature type="domain" description="Flagellar hook protein FlgE/F/G-like D1" evidence="6">
    <location>
        <begin position="94"/>
        <end position="126"/>
    </location>
</feature>
<gene>
    <name evidence="7" type="ORF">SAMN04487771_100531</name>
</gene>
<protein>
    <submittedName>
        <fullName evidence="7">Flagellar basal-body rod protein FlgG</fullName>
    </submittedName>
</protein>
<dbReference type="Pfam" id="PF00460">
    <property type="entry name" value="Flg_bb_rod"/>
    <property type="match status" value="1"/>
</dbReference>
<dbReference type="SUPFAM" id="SSF117143">
    <property type="entry name" value="Flagellar hook protein flgE"/>
    <property type="match status" value="1"/>
</dbReference>
<evidence type="ECO:0000256" key="2">
    <source>
        <dbReference type="RuleBase" id="RU362116"/>
    </source>
</evidence>
<sequence>MYQGFYNLTSGMLTQQRNLNVVSNNMSNTQTAGYKSDTMVTSTFQEEMLLRTGRVSKGNPQDMGITSKIRTQTETITDYEQGSMEDTGSNLDFAIMGEGFFSVQTPGGVQYTRNGSFMIDDEGYLSISGTSGEGRVLGTDGQPILIKDERFSVDSAGNIFAPKPDPVKKSEDGEEEETEYETDENGNIILPPPERYGQIALTRFEDVSTLHREDNGLYTSPNQGTIVNGQDDSTLIWKHLEKSNVDMVQEMTTLMSSQRALQSAAQMLRMYDQVMGKSSTDVGRL</sequence>
<dbReference type="InterPro" id="IPR020013">
    <property type="entry name" value="Flagellar_FlgE/F/G"/>
</dbReference>
<evidence type="ECO:0000256" key="3">
    <source>
        <dbReference type="SAM" id="MobiDB-lite"/>
    </source>
</evidence>
<feature type="domain" description="Flagellar basal body rod protein N-terminal" evidence="4">
    <location>
        <begin position="5"/>
        <end position="35"/>
    </location>
</feature>
<dbReference type="InterPro" id="IPR037925">
    <property type="entry name" value="FlgE/F/G-like"/>
</dbReference>
<evidence type="ECO:0000256" key="1">
    <source>
        <dbReference type="ARBA" id="ARBA00009677"/>
    </source>
</evidence>
<dbReference type="InterPro" id="IPR001444">
    <property type="entry name" value="Flag_bb_rod_N"/>
</dbReference>
<dbReference type="Pfam" id="PF06429">
    <property type="entry name" value="Flg_bbr_C"/>
    <property type="match status" value="1"/>
</dbReference>
<dbReference type="NCBIfam" id="TIGR03506">
    <property type="entry name" value="FlgEFG_subfam"/>
    <property type="match status" value="1"/>
</dbReference>
<dbReference type="InterPro" id="IPR053967">
    <property type="entry name" value="LlgE_F_G-like_D1"/>
</dbReference>
<dbReference type="GO" id="GO:0071978">
    <property type="term" value="P:bacterial-type flagellum-dependent swarming motility"/>
    <property type="evidence" value="ECO:0007669"/>
    <property type="project" value="TreeGrafter"/>
</dbReference>
<evidence type="ECO:0000259" key="5">
    <source>
        <dbReference type="Pfam" id="PF06429"/>
    </source>
</evidence>
<reference evidence="8" key="1">
    <citation type="submission" date="2016-10" db="EMBL/GenBank/DDBJ databases">
        <authorList>
            <person name="Varghese N."/>
            <person name="Submissions S."/>
        </authorList>
    </citation>
    <scope>NUCLEOTIDE SEQUENCE [LARGE SCALE GENOMIC DNA]</scope>
    <source>
        <strain evidence="8">KH1P1</strain>
    </source>
</reference>
<feature type="compositionally biased region" description="Acidic residues" evidence="3">
    <location>
        <begin position="172"/>
        <end position="184"/>
    </location>
</feature>
<keyword evidence="2" id="KW-0975">Bacterial flagellum</keyword>
<feature type="region of interest" description="Disordered" evidence="3">
    <location>
        <begin position="156"/>
        <end position="187"/>
    </location>
</feature>
<dbReference type="RefSeq" id="WP_074648587.1">
    <property type="nucleotide sequence ID" value="NZ_FOIL01000005.1"/>
</dbReference>
<dbReference type="Proteomes" id="UP000199820">
    <property type="component" value="Unassembled WGS sequence"/>
</dbReference>
<keyword evidence="8" id="KW-1185">Reference proteome</keyword>
<organism evidence="7 8">
    <name type="scientific">[Clostridium] aminophilum</name>
    <dbReference type="NCBI Taxonomy" id="1526"/>
    <lineage>
        <taxon>Bacteria</taxon>
        <taxon>Bacillati</taxon>
        <taxon>Bacillota</taxon>
        <taxon>Clostridia</taxon>
        <taxon>Lachnospirales</taxon>
        <taxon>Lachnospiraceae</taxon>
    </lineage>
</organism>
<dbReference type="EMBL" id="FOIL01000005">
    <property type="protein sequence ID" value="SET10313.1"/>
    <property type="molecule type" value="Genomic_DNA"/>
</dbReference>
<dbReference type="eggNOG" id="COG4786">
    <property type="taxonomic scope" value="Bacteria"/>
</dbReference>
<evidence type="ECO:0000259" key="4">
    <source>
        <dbReference type="Pfam" id="PF00460"/>
    </source>
</evidence>
<keyword evidence="7" id="KW-0282">Flagellum</keyword>
<dbReference type="STRING" id="1526.SAMN02910262_00863"/>
<evidence type="ECO:0000259" key="6">
    <source>
        <dbReference type="Pfam" id="PF22692"/>
    </source>
</evidence>
<comment type="similarity">
    <text evidence="1 2">Belongs to the flagella basal body rod proteins family.</text>
</comment>
<dbReference type="AlphaFoldDB" id="A0A1I0BV89"/>
<keyword evidence="7" id="KW-0966">Cell projection</keyword>
<dbReference type="InterPro" id="IPR010930">
    <property type="entry name" value="Flg_bb/hook_C_dom"/>
</dbReference>
<accession>A0A1I0BV89</accession>
<dbReference type="PANTHER" id="PTHR30435:SF19">
    <property type="entry name" value="FLAGELLAR BASAL-BODY ROD PROTEIN FLGG"/>
    <property type="match status" value="1"/>
</dbReference>